<evidence type="ECO:0000313" key="1">
    <source>
        <dbReference type="EMBL" id="KDE64579.1"/>
    </source>
</evidence>
<proteinExistence type="predicted"/>
<organism evidence="1 2">
    <name type="scientific">Fusobacterium necrophorum BL</name>
    <dbReference type="NCBI Taxonomy" id="1441732"/>
    <lineage>
        <taxon>Bacteria</taxon>
        <taxon>Fusobacteriati</taxon>
        <taxon>Fusobacteriota</taxon>
        <taxon>Fusobacteriia</taxon>
        <taxon>Fusobacteriales</taxon>
        <taxon>Fusobacteriaceae</taxon>
        <taxon>Fusobacterium</taxon>
    </lineage>
</organism>
<sequence length="235" mass="25813">MIKTGSALLAIPDPTLITKAVGGGLVLYGAAEGAFATSNVIEGVQEVYYGYTNQKDKESINPGKILLGENEYIILDSMSASAGTQALQIAEYTKVMSEGKAAQEIFYNNSNLVNKEKNNVMGQNTSTIKNNNKAVDENRNYLSGSKNLQLNQPKNPKYQKVRNNMMIIENIEFSGHALDRMQDRGIPISVVKETIEYGTKLNATGDRTKFYDAKNNISVILENSNGRVITVEYGK</sequence>
<dbReference type="EMBL" id="JAAC01000033">
    <property type="protein sequence ID" value="KDE64579.1"/>
    <property type="molecule type" value="Genomic_DNA"/>
</dbReference>
<comment type="caution">
    <text evidence="1">The sequence shown here is derived from an EMBL/GenBank/DDBJ whole genome shotgun (WGS) entry which is preliminary data.</text>
</comment>
<dbReference type="Proteomes" id="UP000027473">
    <property type="component" value="Unassembled WGS sequence"/>
</dbReference>
<evidence type="ECO:0008006" key="3">
    <source>
        <dbReference type="Google" id="ProtNLM"/>
    </source>
</evidence>
<dbReference type="RefSeq" id="WP_035932627.1">
    <property type="nucleotide sequence ID" value="NZ_JAAC01000033.1"/>
</dbReference>
<gene>
    <name evidence="1" type="ORF">FUSO3_02570</name>
</gene>
<dbReference type="AlphaFoldDB" id="A0AB73BY04"/>
<dbReference type="InterPro" id="IPR025354">
    <property type="entry name" value="DUF4258"/>
</dbReference>
<dbReference type="Pfam" id="PF14076">
    <property type="entry name" value="DUF4258"/>
    <property type="match status" value="1"/>
</dbReference>
<evidence type="ECO:0000313" key="2">
    <source>
        <dbReference type="Proteomes" id="UP000027473"/>
    </source>
</evidence>
<reference evidence="1 2" key="1">
    <citation type="submission" date="2014-01" db="EMBL/GenBank/DDBJ databases">
        <title>Comparative genomics of Fusobacterium necrophorum wild isolates.</title>
        <authorList>
            <person name="Kittichotirat W."/>
            <person name="Bumgarner R.E."/>
            <person name="Lawrence P."/>
        </authorList>
    </citation>
    <scope>NUCLEOTIDE SEQUENCE [LARGE SCALE GENOMIC DNA]</scope>
    <source>
        <strain evidence="1 2">BL</strain>
    </source>
</reference>
<accession>A0AB73BY04</accession>
<name>A0AB73BY04_9FUSO</name>
<protein>
    <recommendedName>
        <fullName evidence="3">DUF4258 domain-containing protein</fullName>
    </recommendedName>
</protein>